<reference evidence="1 2" key="1">
    <citation type="journal article" date="2024" name="bioRxiv">
        <title>A reference genome for Trichogramma kaykai: A tiny desert-dwelling parasitoid wasp with competing sex-ratio distorters.</title>
        <authorList>
            <person name="Culotta J."/>
            <person name="Lindsey A.R."/>
        </authorList>
    </citation>
    <scope>NUCLEOTIDE SEQUENCE [LARGE SCALE GENOMIC DNA]</scope>
    <source>
        <strain evidence="1 2">KSX58</strain>
    </source>
</reference>
<dbReference type="Pfam" id="PF14776">
    <property type="entry name" value="UNC-79"/>
    <property type="match status" value="1"/>
</dbReference>
<gene>
    <name evidence="1" type="ORF">TKK_017563</name>
</gene>
<dbReference type="Proteomes" id="UP001627154">
    <property type="component" value="Unassembled WGS sequence"/>
</dbReference>
<protein>
    <recommendedName>
        <fullName evidence="3">C2H2-type domain-containing protein</fullName>
    </recommendedName>
</protein>
<comment type="caution">
    <text evidence="1">The sequence shown here is derived from an EMBL/GenBank/DDBJ whole genome shotgun (WGS) entry which is preliminary data.</text>
</comment>
<evidence type="ECO:0000313" key="2">
    <source>
        <dbReference type="Proteomes" id="UP001627154"/>
    </source>
</evidence>
<sequence length="243" mass="27787">MFQVFYFFMYCKDGTTLFICQKKNCSNAGSAEATKVCYNHKLSISYSIDSPPPIYLCIECANEIHRENANEVFHDILHPVQHGMMICENKNCRSTDKAAVSICFSTECVSYNSNRPIRYCQQCHGIRHNNRRGSDHIFHLAINHILQTDLKTQAYIKQSIMSLLQDVQSARVIMKNIAEINQIKLNSILNDINTSYTCIAAEECHQFGRFGIWLLIGLCSPVKHFPEDILNPAVVQETMKRSL</sequence>
<accession>A0ABD2W1Y0</accession>
<dbReference type="InterPro" id="IPR024855">
    <property type="entry name" value="UNC79"/>
</dbReference>
<evidence type="ECO:0000313" key="1">
    <source>
        <dbReference type="EMBL" id="KAL3386983.1"/>
    </source>
</evidence>
<dbReference type="AlphaFoldDB" id="A0ABD2W1Y0"/>
<name>A0ABD2W1Y0_9HYME</name>
<evidence type="ECO:0008006" key="3">
    <source>
        <dbReference type="Google" id="ProtNLM"/>
    </source>
</evidence>
<organism evidence="1 2">
    <name type="scientific">Trichogramma kaykai</name>
    <dbReference type="NCBI Taxonomy" id="54128"/>
    <lineage>
        <taxon>Eukaryota</taxon>
        <taxon>Metazoa</taxon>
        <taxon>Ecdysozoa</taxon>
        <taxon>Arthropoda</taxon>
        <taxon>Hexapoda</taxon>
        <taxon>Insecta</taxon>
        <taxon>Pterygota</taxon>
        <taxon>Neoptera</taxon>
        <taxon>Endopterygota</taxon>
        <taxon>Hymenoptera</taxon>
        <taxon>Apocrita</taxon>
        <taxon>Proctotrupomorpha</taxon>
        <taxon>Chalcidoidea</taxon>
        <taxon>Trichogrammatidae</taxon>
        <taxon>Trichogramma</taxon>
    </lineage>
</organism>
<keyword evidence="2" id="KW-1185">Reference proteome</keyword>
<dbReference type="EMBL" id="JBJJXI010000141">
    <property type="protein sequence ID" value="KAL3386983.1"/>
    <property type="molecule type" value="Genomic_DNA"/>
</dbReference>
<dbReference type="PANTHER" id="PTHR21696">
    <property type="entry name" value="PROTEIN UNC-79 HOMOLOG"/>
    <property type="match status" value="1"/>
</dbReference>
<proteinExistence type="predicted"/>
<dbReference type="PANTHER" id="PTHR21696:SF2">
    <property type="entry name" value="PROTEIN UNC-79 HOMOLOG"/>
    <property type="match status" value="1"/>
</dbReference>